<feature type="transmembrane region" description="Helical" evidence="1">
    <location>
        <begin position="9"/>
        <end position="27"/>
    </location>
</feature>
<keyword evidence="1" id="KW-0812">Transmembrane</keyword>
<evidence type="ECO:0000256" key="1">
    <source>
        <dbReference type="SAM" id="Phobius"/>
    </source>
</evidence>
<keyword evidence="1" id="KW-1133">Transmembrane helix</keyword>
<dbReference type="AlphaFoldDB" id="A9NXV0"/>
<sequence length="66" mass="7918">MSLWKKDTWTLNVIFMGWFVCFVSFRFDREVLGQRGSNLPSFQRNQQNIRENRFSTISLSILAPRF</sequence>
<evidence type="ECO:0000313" key="2">
    <source>
        <dbReference type="EMBL" id="ABK25461.1"/>
    </source>
</evidence>
<protein>
    <submittedName>
        <fullName evidence="2">Uncharacterized protein</fullName>
    </submittedName>
</protein>
<reference evidence="2" key="1">
    <citation type="journal article" date="2008" name="BMC Genomics">
        <title>A conifer genomics resource of 200,000 spruce (Picea spp.) ESTs and 6,464 high-quality, sequence-finished full-length cDNAs for Sitka spruce (Picea sitchensis).</title>
        <authorList>
            <person name="Ralph S.G."/>
            <person name="Chun H.J."/>
            <person name="Kolosova N."/>
            <person name="Cooper D."/>
            <person name="Oddy C."/>
            <person name="Ritland C.E."/>
            <person name="Kirkpatrick R."/>
            <person name="Moore R."/>
            <person name="Barber S."/>
            <person name="Holt R.A."/>
            <person name="Jones S.J."/>
            <person name="Marra M.A."/>
            <person name="Douglas C.J."/>
            <person name="Ritland K."/>
            <person name="Bohlmann J."/>
        </authorList>
    </citation>
    <scope>NUCLEOTIDE SEQUENCE</scope>
    <source>
        <tissue evidence="2">Green portion of the leader tissue</tissue>
    </source>
</reference>
<proteinExistence type="evidence at transcript level"/>
<name>A9NXV0_PICSI</name>
<keyword evidence="1" id="KW-0472">Membrane</keyword>
<organism evidence="2">
    <name type="scientific">Picea sitchensis</name>
    <name type="common">Sitka spruce</name>
    <name type="synonym">Pinus sitchensis</name>
    <dbReference type="NCBI Taxonomy" id="3332"/>
    <lineage>
        <taxon>Eukaryota</taxon>
        <taxon>Viridiplantae</taxon>
        <taxon>Streptophyta</taxon>
        <taxon>Embryophyta</taxon>
        <taxon>Tracheophyta</taxon>
        <taxon>Spermatophyta</taxon>
        <taxon>Pinopsida</taxon>
        <taxon>Pinidae</taxon>
        <taxon>Conifers I</taxon>
        <taxon>Pinales</taxon>
        <taxon>Pinaceae</taxon>
        <taxon>Picea</taxon>
    </lineage>
</organism>
<accession>A9NXV0</accession>
<dbReference type="EMBL" id="EF086176">
    <property type="protein sequence ID" value="ABK25461.1"/>
    <property type="molecule type" value="mRNA"/>
</dbReference>